<dbReference type="Pfam" id="PF00520">
    <property type="entry name" value="Ion_trans"/>
    <property type="match status" value="1"/>
</dbReference>
<evidence type="ECO:0000256" key="3">
    <source>
        <dbReference type="ARBA" id="ARBA00022989"/>
    </source>
</evidence>
<evidence type="ECO:0000256" key="2">
    <source>
        <dbReference type="ARBA" id="ARBA00022692"/>
    </source>
</evidence>
<evidence type="ECO:0000313" key="8">
    <source>
        <dbReference type="Proteomes" id="UP000623842"/>
    </source>
</evidence>
<keyword evidence="4 5" id="KW-0472">Membrane</keyword>
<accession>A0A919BA92</accession>
<proteinExistence type="predicted"/>
<comment type="subcellular location">
    <subcellularLocation>
        <location evidence="1">Membrane</location>
        <topology evidence="1">Multi-pass membrane protein</topology>
    </subcellularLocation>
</comment>
<name>A0A919BA92_9GAMM</name>
<feature type="transmembrane region" description="Helical" evidence="5">
    <location>
        <begin position="40"/>
        <end position="56"/>
    </location>
</feature>
<evidence type="ECO:0000256" key="1">
    <source>
        <dbReference type="ARBA" id="ARBA00004141"/>
    </source>
</evidence>
<protein>
    <recommendedName>
        <fullName evidence="6">Ion transport domain-containing protein</fullName>
    </recommendedName>
</protein>
<evidence type="ECO:0000256" key="5">
    <source>
        <dbReference type="SAM" id="Phobius"/>
    </source>
</evidence>
<feature type="domain" description="Ion transport" evidence="6">
    <location>
        <begin position="12"/>
        <end position="215"/>
    </location>
</feature>
<keyword evidence="2 5" id="KW-0812">Transmembrane</keyword>
<keyword evidence="8" id="KW-1185">Reference proteome</keyword>
<dbReference type="SUPFAM" id="SSF81324">
    <property type="entry name" value="Voltage-gated potassium channels"/>
    <property type="match status" value="1"/>
</dbReference>
<comment type="caution">
    <text evidence="7">The sequence shown here is derived from an EMBL/GenBank/DDBJ whole genome shotgun (WGS) entry which is preliminary data.</text>
</comment>
<dbReference type="Gene3D" id="1.10.287.70">
    <property type="match status" value="1"/>
</dbReference>
<feature type="transmembrane region" description="Helical" evidence="5">
    <location>
        <begin position="68"/>
        <end position="85"/>
    </location>
</feature>
<sequence length="239" mass="26972">MLAEQDMTTKDNFIYLTIALTTLLLSTALAQQFFDPSAQRLVQSTTVITLLSIVWGAKNEKLFLRKAFIFPVAIVLTSLGGYWLDNVNLEYAHLLLLLVFFIFTAIQTTKLVMLAGKVDSNKILGAICLYLLLGLIWALIYTLIELNIPGSFKGLKSSEHWFELFPTFVYFSFVTLTTLGFGDIAPTLPLSQFFVYFQAVCGQFYLAILVASMVGSRISAISNKHAQRFRDRYMQDQDD</sequence>
<feature type="transmembrane region" description="Helical" evidence="5">
    <location>
        <begin position="164"/>
        <end position="181"/>
    </location>
</feature>
<evidence type="ECO:0000256" key="4">
    <source>
        <dbReference type="ARBA" id="ARBA00023136"/>
    </source>
</evidence>
<reference evidence="7" key="1">
    <citation type="journal article" date="2014" name="Int. J. Syst. Evol. Microbiol.">
        <title>Complete genome sequence of Corynebacterium casei LMG S-19264T (=DSM 44701T), isolated from a smear-ripened cheese.</title>
        <authorList>
            <consortium name="US DOE Joint Genome Institute (JGI-PGF)"/>
            <person name="Walter F."/>
            <person name="Albersmeier A."/>
            <person name="Kalinowski J."/>
            <person name="Ruckert C."/>
        </authorList>
    </citation>
    <scope>NUCLEOTIDE SEQUENCE</scope>
    <source>
        <strain evidence="7">KCTC 42731</strain>
    </source>
</reference>
<feature type="transmembrane region" description="Helical" evidence="5">
    <location>
        <begin position="124"/>
        <end position="144"/>
    </location>
</feature>
<evidence type="ECO:0000259" key="6">
    <source>
        <dbReference type="Pfam" id="PF00520"/>
    </source>
</evidence>
<dbReference type="InterPro" id="IPR005821">
    <property type="entry name" value="Ion_trans_dom"/>
</dbReference>
<reference evidence="7" key="2">
    <citation type="submission" date="2020-09" db="EMBL/GenBank/DDBJ databases">
        <authorList>
            <person name="Sun Q."/>
            <person name="Kim S."/>
        </authorList>
    </citation>
    <scope>NUCLEOTIDE SEQUENCE</scope>
    <source>
        <strain evidence="7">KCTC 42731</strain>
    </source>
</reference>
<evidence type="ECO:0000313" key="7">
    <source>
        <dbReference type="EMBL" id="GHF78231.1"/>
    </source>
</evidence>
<dbReference type="EMBL" id="BNCK01000001">
    <property type="protein sequence ID" value="GHF78231.1"/>
    <property type="molecule type" value="Genomic_DNA"/>
</dbReference>
<organism evidence="7 8">
    <name type="scientific">Thalassotalea marina</name>
    <dbReference type="NCBI Taxonomy" id="1673741"/>
    <lineage>
        <taxon>Bacteria</taxon>
        <taxon>Pseudomonadati</taxon>
        <taxon>Pseudomonadota</taxon>
        <taxon>Gammaproteobacteria</taxon>
        <taxon>Alteromonadales</taxon>
        <taxon>Colwelliaceae</taxon>
        <taxon>Thalassotalea</taxon>
    </lineage>
</organism>
<dbReference type="Proteomes" id="UP000623842">
    <property type="component" value="Unassembled WGS sequence"/>
</dbReference>
<dbReference type="AlphaFoldDB" id="A0A919BA92"/>
<gene>
    <name evidence="7" type="ORF">GCM10017161_01590</name>
</gene>
<feature type="transmembrane region" description="Helical" evidence="5">
    <location>
        <begin position="193"/>
        <end position="214"/>
    </location>
</feature>
<keyword evidence="3 5" id="KW-1133">Transmembrane helix</keyword>
<feature type="transmembrane region" description="Helical" evidence="5">
    <location>
        <begin position="91"/>
        <end position="112"/>
    </location>
</feature>